<keyword evidence="2" id="KW-1185">Reference proteome</keyword>
<organism evidence="1 2">
    <name type="scientific">Subsaximicrobium wynnwilliamsii</name>
    <dbReference type="NCBI Taxonomy" id="291179"/>
    <lineage>
        <taxon>Bacteria</taxon>
        <taxon>Pseudomonadati</taxon>
        <taxon>Bacteroidota</taxon>
        <taxon>Flavobacteriia</taxon>
        <taxon>Flavobacteriales</taxon>
        <taxon>Flavobacteriaceae</taxon>
        <taxon>Subsaximicrobium</taxon>
    </lineage>
</organism>
<comment type="caution">
    <text evidence="1">The sequence shown here is derived from an EMBL/GenBank/DDBJ whole genome shotgun (WGS) entry which is preliminary data.</text>
</comment>
<dbReference type="SUPFAM" id="SSF54427">
    <property type="entry name" value="NTF2-like"/>
    <property type="match status" value="1"/>
</dbReference>
<name>A0A5C6ZIT5_9FLAO</name>
<gene>
    <name evidence="1" type="ORF">ESY86_10410</name>
</gene>
<dbReference type="EMBL" id="VORO01000010">
    <property type="protein sequence ID" value="TXD88902.1"/>
    <property type="molecule type" value="Genomic_DNA"/>
</dbReference>
<dbReference type="Proteomes" id="UP000321578">
    <property type="component" value="Unassembled WGS sequence"/>
</dbReference>
<dbReference type="AlphaFoldDB" id="A0A5C6ZIT5"/>
<accession>A0A5C6ZIT5</accession>
<reference evidence="1 2" key="1">
    <citation type="submission" date="2019-08" db="EMBL/GenBank/DDBJ databases">
        <title>Genomes of Subsaximicrobium wynnwilliamsii strains.</title>
        <authorList>
            <person name="Bowman J.P."/>
        </authorList>
    </citation>
    <scope>NUCLEOTIDE SEQUENCE [LARGE SCALE GENOMIC DNA]</scope>
    <source>
        <strain evidence="1 2">2-80-2</strain>
    </source>
</reference>
<dbReference type="InterPro" id="IPR032710">
    <property type="entry name" value="NTF2-like_dom_sf"/>
</dbReference>
<evidence type="ECO:0000313" key="1">
    <source>
        <dbReference type="EMBL" id="TXD88902.1"/>
    </source>
</evidence>
<protein>
    <submittedName>
        <fullName evidence="1">Nuclear transport factor 2 family protein</fullName>
    </submittedName>
</protein>
<evidence type="ECO:0000313" key="2">
    <source>
        <dbReference type="Proteomes" id="UP000321578"/>
    </source>
</evidence>
<sequence length="134" mass="15272">MSAKSVVQKFLDSDLAKDQETIDLFHKDCKLNWHSSKGFTEIDYNGIASKLKAIQKSYESFTYSYSHILQDGHFVTSRSTIYVTSIERREKEDALAHFISIWEVKDGKLYKGYEISQLADSGSSSLNSFAEIKV</sequence>
<dbReference type="OrthoDB" id="1452256at2"/>
<dbReference type="Gene3D" id="3.10.450.50">
    <property type="match status" value="1"/>
</dbReference>
<proteinExistence type="predicted"/>
<dbReference type="RefSeq" id="WP_147086527.1">
    <property type="nucleotide sequence ID" value="NZ_VORM01000005.1"/>
</dbReference>